<dbReference type="KEGG" id="lgn:ABM34_01310"/>
<dbReference type="RefSeq" id="WP_048702604.1">
    <property type="nucleotide sequence ID" value="NZ_CP012034.1"/>
</dbReference>
<dbReference type="AlphaFoldDB" id="A0A0H4QH23"/>
<dbReference type="STRING" id="1007676.ABM34_01310"/>
<dbReference type="PATRIC" id="fig|1007676.4.peg.273"/>
<dbReference type="Pfam" id="PF01381">
    <property type="entry name" value="HTH_3"/>
    <property type="match status" value="1"/>
</dbReference>
<dbReference type="Gene3D" id="1.10.260.40">
    <property type="entry name" value="lambda repressor-like DNA-binding domains"/>
    <property type="match status" value="1"/>
</dbReference>
<evidence type="ECO:0000313" key="3">
    <source>
        <dbReference type="Proteomes" id="UP000036106"/>
    </source>
</evidence>
<dbReference type="EMBL" id="CP012034">
    <property type="protein sequence ID" value="AKP66321.1"/>
    <property type="molecule type" value="Genomic_DNA"/>
</dbReference>
<feature type="domain" description="HTH cro/C1-type" evidence="1">
    <location>
        <begin position="17"/>
        <end position="60"/>
    </location>
</feature>
<dbReference type="OrthoDB" id="2309397at2"/>
<dbReference type="CDD" id="cd00093">
    <property type="entry name" value="HTH_XRE"/>
    <property type="match status" value="1"/>
</dbReference>
<dbReference type="InterPro" id="IPR010982">
    <property type="entry name" value="Lambda_DNA-bd_dom_sf"/>
</dbReference>
<protein>
    <recommendedName>
        <fullName evidence="1">HTH cro/C1-type domain-containing protein</fullName>
    </recommendedName>
</protein>
<evidence type="ECO:0000259" key="1">
    <source>
        <dbReference type="Pfam" id="PF01381"/>
    </source>
</evidence>
<proteinExistence type="predicted"/>
<dbReference type="InterPro" id="IPR001387">
    <property type="entry name" value="Cro/C1-type_HTH"/>
</dbReference>
<sequence>MPEEKIAEVAYELESSIKIALIKNHITQRELAEQINANPQQLNRAIKGDMTPKSRELRKQIEKILGM</sequence>
<name>A0A0H4QH23_9LACO</name>
<dbReference type="GO" id="GO:0003677">
    <property type="term" value="F:DNA binding"/>
    <property type="evidence" value="ECO:0007669"/>
    <property type="project" value="InterPro"/>
</dbReference>
<accession>A0A0H4QH23</accession>
<organism evidence="2 3">
    <name type="scientific">Companilactobacillus ginsenosidimutans</name>
    <dbReference type="NCBI Taxonomy" id="1007676"/>
    <lineage>
        <taxon>Bacteria</taxon>
        <taxon>Bacillati</taxon>
        <taxon>Bacillota</taxon>
        <taxon>Bacilli</taxon>
        <taxon>Lactobacillales</taxon>
        <taxon>Lactobacillaceae</taxon>
        <taxon>Companilactobacillus</taxon>
    </lineage>
</organism>
<gene>
    <name evidence="2" type="ORF">ABM34_01310</name>
</gene>
<dbReference type="SUPFAM" id="SSF47413">
    <property type="entry name" value="lambda repressor-like DNA-binding domains"/>
    <property type="match status" value="1"/>
</dbReference>
<evidence type="ECO:0000313" key="2">
    <source>
        <dbReference type="EMBL" id="AKP66321.1"/>
    </source>
</evidence>
<keyword evidence="3" id="KW-1185">Reference proteome</keyword>
<reference evidence="3" key="1">
    <citation type="submission" date="2015-07" db="EMBL/GenBank/DDBJ databases">
        <title>Lactobacillus ginsenosidimutans/EMML 3141/ whole genome sequencing.</title>
        <authorList>
            <person name="Kim M.K."/>
            <person name="Im W.-T."/>
            <person name="Srinivasan S."/>
            <person name="Lee J.-J."/>
        </authorList>
    </citation>
    <scope>NUCLEOTIDE SEQUENCE [LARGE SCALE GENOMIC DNA]</scope>
    <source>
        <strain evidence="3">EMML 3041</strain>
    </source>
</reference>
<dbReference type="Proteomes" id="UP000036106">
    <property type="component" value="Chromosome"/>
</dbReference>